<dbReference type="EMBL" id="BKZQ01000045">
    <property type="protein sequence ID" value="GER71357.1"/>
    <property type="molecule type" value="Genomic_DNA"/>
</dbReference>
<dbReference type="InterPro" id="IPR027383">
    <property type="entry name" value="Znf_put"/>
</dbReference>
<dbReference type="Proteomes" id="UP000391919">
    <property type="component" value="Unassembled WGS sequence"/>
</dbReference>
<dbReference type="RefSeq" id="WP_151681650.1">
    <property type="nucleotide sequence ID" value="NZ_BKZP01000056.1"/>
</dbReference>
<feature type="domain" description="Putative zinc-finger" evidence="2">
    <location>
        <begin position="11"/>
        <end position="39"/>
    </location>
</feature>
<evidence type="ECO:0000313" key="3">
    <source>
        <dbReference type="EMBL" id="GER71357.1"/>
    </source>
</evidence>
<gene>
    <name evidence="3" type="primary">rsiW</name>
    <name evidence="3" type="ORF">BpJC7_26600</name>
</gene>
<accession>A0A5J4JLU6</accession>
<proteinExistence type="predicted"/>
<evidence type="ECO:0000313" key="4">
    <source>
        <dbReference type="Proteomes" id="UP000391919"/>
    </source>
</evidence>
<keyword evidence="1" id="KW-0812">Transmembrane</keyword>
<evidence type="ECO:0000256" key="1">
    <source>
        <dbReference type="SAM" id="Phobius"/>
    </source>
</evidence>
<keyword evidence="1" id="KW-1133">Transmembrane helix</keyword>
<keyword evidence="1" id="KW-0472">Membrane</keyword>
<reference evidence="3 4" key="1">
    <citation type="submission" date="2019-09" db="EMBL/GenBank/DDBJ databases">
        <title>Draft genome sequence of Bacillus sp. JC-7.</title>
        <authorList>
            <person name="Tanaka N."/>
            <person name="Shiwa Y."/>
            <person name="Fujita N."/>
            <person name="Tanasupawat S."/>
        </authorList>
    </citation>
    <scope>NUCLEOTIDE SEQUENCE [LARGE SCALE GENOMIC DNA]</scope>
    <source>
        <strain evidence="3 4">JC-7</strain>
    </source>
</reference>
<comment type="caution">
    <text evidence="3">The sequence shown here is derived from an EMBL/GenBank/DDBJ whole genome shotgun (WGS) entry which is preliminary data.</text>
</comment>
<feature type="transmembrane region" description="Helical" evidence="1">
    <location>
        <begin position="90"/>
        <end position="109"/>
    </location>
</feature>
<dbReference type="AlphaFoldDB" id="A0A5J4JLU6"/>
<protein>
    <submittedName>
        <fullName evidence="3">Anti-sigma-W factor RsiW</fullName>
    </submittedName>
</protein>
<keyword evidence="4" id="KW-1185">Reference proteome</keyword>
<organism evidence="3 4">
    <name type="scientific">Weizmannia acidilactici</name>
    <dbReference type="NCBI Taxonomy" id="2607726"/>
    <lineage>
        <taxon>Bacteria</taxon>
        <taxon>Bacillati</taxon>
        <taxon>Bacillota</taxon>
        <taxon>Bacilli</taxon>
        <taxon>Bacillales</taxon>
        <taxon>Bacillaceae</taxon>
        <taxon>Heyndrickxia</taxon>
    </lineage>
</organism>
<sequence length="204" mass="23605">MDACSERMILYMHEYLDEDIPEDHKKILEHHLETCRACRQHFYELKKSIFYVQSLPNIQAPPGFASRVMDKLPKEKKRVGARRWVKSHPFLVSTCLFLILMAGAIFSEWNNPNEFSVTKNKDIIVKGHMAIVPKGKTIKEDITVKNGNIRIEGKVEGNVTVIRGNEYMASAGDVTGNVEEINEVFEWIWYKIKDTGQDAWRHLN</sequence>
<evidence type="ECO:0000259" key="2">
    <source>
        <dbReference type="Pfam" id="PF13490"/>
    </source>
</evidence>
<name>A0A5J4JLU6_9BACI</name>
<dbReference type="Pfam" id="PF13490">
    <property type="entry name" value="zf-HC2"/>
    <property type="match status" value="1"/>
</dbReference>